<name>A0A444Y769_ARAHY</name>
<evidence type="ECO:0000313" key="2">
    <source>
        <dbReference type="EMBL" id="RYQ97802.1"/>
    </source>
</evidence>
<evidence type="ECO:0000256" key="1">
    <source>
        <dbReference type="SAM" id="MobiDB-lite"/>
    </source>
</evidence>
<feature type="region of interest" description="Disordered" evidence="1">
    <location>
        <begin position="90"/>
        <end position="123"/>
    </location>
</feature>
<reference evidence="2 3" key="1">
    <citation type="submission" date="2019-01" db="EMBL/GenBank/DDBJ databases">
        <title>Sequencing of cultivated peanut Arachis hypogaea provides insights into genome evolution and oil improvement.</title>
        <authorList>
            <person name="Chen X."/>
        </authorList>
    </citation>
    <scope>NUCLEOTIDE SEQUENCE [LARGE SCALE GENOMIC DNA]</scope>
    <source>
        <strain evidence="3">cv. Fuhuasheng</strain>
        <tissue evidence="2">Leaves</tissue>
    </source>
</reference>
<gene>
    <name evidence="2" type="ORF">Ahy_B08g093879</name>
</gene>
<dbReference type="EMBL" id="SDMP01000018">
    <property type="protein sequence ID" value="RYQ97802.1"/>
    <property type="molecule type" value="Genomic_DNA"/>
</dbReference>
<accession>A0A444Y769</accession>
<keyword evidence="3" id="KW-1185">Reference proteome</keyword>
<dbReference type="AlphaFoldDB" id="A0A444Y769"/>
<proteinExistence type="predicted"/>
<evidence type="ECO:0000313" key="3">
    <source>
        <dbReference type="Proteomes" id="UP000289738"/>
    </source>
</evidence>
<dbReference type="Proteomes" id="UP000289738">
    <property type="component" value="Chromosome B08"/>
</dbReference>
<protein>
    <submittedName>
        <fullName evidence="2">Uncharacterized protein</fullName>
    </submittedName>
</protein>
<sequence length="330" mass="36628">MGGVGTKEVGQVAYRFLNVLPNGGFTNWLFWIDGDQHVRVMFNVHARLIPQHVMELYAAIRNVVVSGGLSLSTPEVVPLKAVPIHYAQPYGSADEDNSKGDSTYVAGSRSSSDIASEDEFVPETPSDGVGRFLLSPSLAIPRLSDGPSHYQTLNLDAMQADNLLNPGNGEDYNTDGGVEFQVGHRFRNREAVLMAGGTSVRWITYLSGTYHVSGHAQLNSGLICKVMLLMIKTDLSVSILVLQSVVHQSYHFKPSYRKVWMAKQKAIAKIYSNWEESYNRIPALLQALQECLPGTIHECIACLITNNKKMLNYQPQSPMLQLRAKYYSIY</sequence>
<organism evidence="2 3">
    <name type="scientific">Arachis hypogaea</name>
    <name type="common">Peanut</name>
    <dbReference type="NCBI Taxonomy" id="3818"/>
    <lineage>
        <taxon>Eukaryota</taxon>
        <taxon>Viridiplantae</taxon>
        <taxon>Streptophyta</taxon>
        <taxon>Embryophyta</taxon>
        <taxon>Tracheophyta</taxon>
        <taxon>Spermatophyta</taxon>
        <taxon>Magnoliopsida</taxon>
        <taxon>eudicotyledons</taxon>
        <taxon>Gunneridae</taxon>
        <taxon>Pentapetalae</taxon>
        <taxon>rosids</taxon>
        <taxon>fabids</taxon>
        <taxon>Fabales</taxon>
        <taxon>Fabaceae</taxon>
        <taxon>Papilionoideae</taxon>
        <taxon>50 kb inversion clade</taxon>
        <taxon>dalbergioids sensu lato</taxon>
        <taxon>Dalbergieae</taxon>
        <taxon>Pterocarpus clade</taxon>
        <taxon>Arachis</taxon>
    </lineage>
</organism>
<comment type="caution">
    <text evidence="2">The sequence shown here is derived from an EMBL/GenBank/DDBJ whole genome shotgun (WGS) entry which is preliminary data.</text>
</comment>